<dbReference type="EMBL" id="JAHESC010000030">
    <property type="protein sequence ID" value="MBT1688726.1"/>
    <property type="molecule type" value="Genomic_DNA"/>
</dbReference>
<feature type="active site" description="Charge relay system" evidence="5">
    <location>
        <position position="143"/>
    </location>
</feature>
<feature type="active site" description="Charge relay system" evidence="5">
    <location>
        <position position="302"/>
    </location>
</feature>
<dbReference type="RefSeq" id="WP_254091952.1">
    <property type="nucleotide sequence ID" value="NZ_JAHESC010000030.1"/>
</dbReference>
<dbReference type="SUPFAM" id="SSF52743">
    <property type="entry name" value="Subtilisin-like"/>
    <property type="match status" value="1"/>
</dbReference>
<dbReference type="InterPro" id="IPR036852">
    <property type="entry name" value="Peptidase_S8/S53_dom_sf"/>
</dbReference>
<dbReference type="Proteomes" id="UP001319180">
    <property type="component" value="Unassembled WGS sequence"/>
</dbReference>
<evidence type="ECO:0000256" key="2">
    <source>
        <dbReference type="ARBA" id="ARBA00022670"/>
    </source>
</evidence>
<name>A0AAP2DB26_9BACT</name>
<dbReference type="PANTHER" id="PTHR43806">
    <property type="entry name" value="PEPTIDASE S8"/>
    <property type="match status" value="1"/>
</dbReference>
<evidence type="ECO:0000256" key="5">
    <source>
        <dbReference type="PROSITE-ProRule" id="PRU01240"/>
    </source>
</evidence>
<evidence type="ECO:0000256" key="3">
    <source>
        <dbReference type="ARBA" id="ARBA00022801"/>
    </source>
</evidence>
<evidence type="ECO:0000259" key="6">
    <source>
        <dbReference type="Pfam" id="PF00082"/>
    </source>
</evidence>
<evidence type="ECO:0000256" key="4">
    <source>
        <dbReference type="ARBA" id="ARBA00022825"/>
    </source>
</evidence>
<accession>A0AAP2DB26</accession>
<comment type="similarity">
    <text evidence="1 5">Belongs to the peptidase S8 family.</text>
</comment>
<dbReference type="GO" id="GO:0004252">
    <property type="term" value="F:serine-type endopeptidase activity"/>
    <property type="evidence" value="ECO:0007669"/>
    <property type="project" value="UniProtKB-UniRule"/>
</dbReference>
<dbReference type="GO" id="GO:0006508">
    <property type="term" value="P:proteolysis"/>
    <property type="evidence" value="ECO:0007669"/>
    <property type="project" value="UniProtKB-KW"/>
</dbReference>
<dbReference type="Pfam" id="PF00082">
    <property type="entry name" value="Peptidase_S8"/>
    <property type="match status" value="1"/>
</dbReference>
<reference evidence="7 8" key="1">
    <citation type="submission" date="2021-05" db="EMBL/GenBank/DDBJ databases">
        <title>A Polyphasic approach of four new species of the genus Ohtaekwangia: Ohtaekwangia histidinii sp. nov., Ohtaekwangia cretensis sp. nov., Ohtaekwangia indiensis sp. nov., Ohtaekwangia reichenbachii sp. nov. from diverse environment.</title>
        <authorList>
            <person name="Octaviana S."/>
        </authorList>
    </citation>
    <scope>NUCLEOTIDE SEQUENCE [LARGE SCALE GENOMIC DNA]</scope>
    <source>
        <strain evidence="7 8">PWU37</strain>
    </source>
</reference>
<dbReference type="AlphaFoldDB" id="A0AAP2DB26"/>
<evidence type="ECO:0000313" key="7">
    <source>
        <dbReference type="EMBL" id="MBT1688726.1"/>
    </source>
</evidence>
<gene>
    <name evidence="7" type="ORF">KK078_19305</name>
</gene>
<dbReference type="PROSITE" id="PS00136">
    <property type="entry name" value="SUBTILASE_ASP"/>
    <property type="match status" value="1"/>
</dbReference>
<protein>
    <submittedName>
        <fullName evidence="7">S8 family serine peptidase</fullName>
    </submittedName>
</protein>
<keyword evidence="8" id="KW-1185">Reference proteome</keyword>
<dbReference type="InterPro" id="IPR023827">
    <property type="entry name" value="Peptidase_S8_Asp-AS"/>
</dbReference>
<dbReference type="InterPro" id="IPR000209">
    <property type="entry name" value="Peptidase_S8/S53_dom"/>
</dbReference>
<organism evidence="7 8">
    <name type="scientific">Dawidia soli</name>
    <dbReference type="NCBI Taxonomy" id="2782352"/>
    <lineage>
        <taxon>Bacteria</taxon>
        <taxon>Pseudomonadati</taxon>
        <taxon>Bacteroidota</taxon>
        <taxon>Cytophagia</taxon>
        <taxon>Cytophagales</taxon>
        <taxon>Chryseotaleaceae</taxon>
        <taxon>Dawidia</taxon>
    </lineage>
</organism>
<dbReference type="Gene3D" id="3.40.50.200">
    <property type="entry name" value="Peptidase S8/S53 domain"/>
    <property type="match status" value="1"/>
</dbReference>
<keyword evidence="2 5" id="KW-0645">Protease</keyword>
<keyword evidence="3 5" id="KW-0378">Hydrolase</keyword>
<comment type="caution">
    <text evidence="7">The sequence shown here is derived from an EMBL/GenBank/DDBJ whole genome shotgun (WGS) entry which is preliminary data.</text>
</comment>
<sequence length="363" mass="39143">MKLLVKDYLNVRVGAPNVNAPSYQYLAPGSEIEVDGRLYDGGEFENIATWYRDAANNYYWSGGFANTKPIIPREFDPAKMSWGHERYNLPFIWSKLKTMGEGITVAVIDTGIDILHQDLATKLHRLSKSFVSDAKDIKDIDGHGTNMAGIIGASGRNKVFGVAPGVELLILRASEHQRGANVKLFAKALDHAAGIDAVDIISVSTTLPDDPDLKTAVDKCHANGKTVVAAIGNNRDINLPMGPDVDTFPACYEKVLAVGAFDLSGHLVSYSNWNRQLDFLAPGASVLTAALNDGRNQENGTSMATAFTAGCLALMFAYAKGKTTRDKCIEAILSTCDDIGPTLGPDIRTGRGLLNLRNAITKL</sequence>
<dbReference type="PROSITE" id="PS51892">
    <property type="entry name" value="SUBTILASE"/>
    <property type="match status" value="1"/>
</dbReference>
<proteinExistence type="inferred from homology"/>
<feature type="domain" description="Peptidase S8/S53" evidence="6">
    <location>
        <begin position="100"/>
        <end position="336"/>
    </location>
</feature>
<keyword evidence="4 5" id="KW-0720">Serine protease</keyword>
<dbReference type="InterPro" id="IPR050131">
    <property type="entry name" value="Peptidase_S8_subtilisin-like"/>
</dbReference>
<dbReference type="PRINTS" id="PR00723">
    <property type="entry name" value="SUBTILISIN"/>
</dbReference>
<feature type="active site" description="Charge relay system" evidence="5">
    <location>
        <position position="109"/>
    </location>
</feature>
<evidence type="ECO:0000256" key="1">
    <source>
        <dbReference type="ARBA" id="ARBA00011073"/>
    </source>
</evidence>
<dbReference type="PANTHER" id="PTHR43806:SF11">
    <property type="entry name" value="CEREVISIN-RELATED"/>
    <property type="match status" value="1"/>
</dbReference>
<dbReference type="InterPro" id="IPR015500">
    <property type="entry name" value="Peptidase_S8_subtilisin-rel"/>
</dbReference>
<evidence type="ECO:0000313" key="8">
    <source>
        <dbReference type="Proteomes" id="UP001319180"/>
    </source>
</evidence>